<organism evidence="8 9">
    <name type="scientific">Prototheca wickerhamii</name>
    <dbReference type="NCBI Taxonomy" id="3111"/>
    <lineage>
        <taxon>Eukaryota</taxon>
        <taxon>Viridiplantae</taxon>
        <taxon>Chlorophyta</taxon>
        <taxon>core chlorophytes</taxon>
        <taxon>Trebouxiophyceae</taxon>
        <taxon>Chlorellales</taxon>
        <taxon>Chlorellaceae</taxon>
        <taxon>Prototheca</taxon>
    </lineage>
</organism>
<protein>
    <submittedName>
        <fullName evidence="8">Uncharacterized protein</fullName>
    </submittedName>
</protein>
<dbReference type="AlphaFoldDB" id="A0AAD9IMU7"/>
<evidence type="ECO:0000256" key="1">
    <source>
        <dbReference type="ARBA" id="ARBA00004141"/>
    </source>
</evidence>
<dbReference type="EMBL" id="JASFZW010000001">
    <property type="protein sequence ID" value="KAK2080606.1"/>
    <property type="molecule type" value="Genomic_DNA"/>
</dbReference>
<evidence type="ECO:0000313" key="9">
    <source>
        <dbReference type="Proteomes" id="UP001255856"/>
    </source>
</evidence>
<accession>A0AAD9IMU7</accession>
<gene>
    <name evidence="8" type="ORF">QBZ16_000460</name>
</gene>
<evidence type="ECO:0000256" key="3">
    <source>
        <dbReference type="ARBA" id="ARBA00022679"/>
    </source>
</evidence>
<name>A0AAD9IMU7_PROWI</name>
<dbReference type="PANTHER" id="PTHR43009">
    <property type="entry name" value="HOMOGENTISATE SOLANESYLTRANSFERASE, CHLOROPLASTIC"/>
    <property type="match status" value="1"/>
</dbReference>
<feature type="transmembrane region" description="Helical" evidence="7">
    <location>
        <begin position="175"/>
        <end position="196"/>
    </location>
</feature>
<evidence type="ECO:0000256" key="5">
    <source>
        <dbReference type="ARBA" id="ARBA00022989"/>
    </source>
</evidence>
<feature type="transmembrane region" description="Helical" evidence="7">
    <location>
        <begin position="142"/>
        <end position="163"/>
    </location>
</feature>
<keyword evidence="4 7" id="KW-0812">Transmembrane</keyword>
<feature type="transmembrane region" description="Helical" evidence="7">
    <location>
        <begin position="60"/>
        <end position="81"/>
    </location>
</feature>
<comment type="subcellular location">
    <subcellularLocation>
        <location evidence="1">Membrane</location>
        <topology evidence="1">Multi-pass membrane protein</topology>
    </subcellularLocation>
</comment>
<evidence type="ECO:0000313" key="8">
    <source>
        <dbReference type="EMBL" id="KAK2080606.1"/>
    </source>
</evidence>
<evidence type="ECO:0000256" key="6">
    <source>
        <dbReference type="ARBA" id="ARBA00023136"/>
    </source>
</evidence>
<keyword evidence="9" id="KW-1185">Reference proteome</keyword>
<comment type="caution">
    <text evidence="8">The sequence shown here is derived from an EMBL/GenBank/DDBJ whole genome shotgun (WGS) entry which is preliminary data.</text>
</comment>
<keyword evidence="6 7" id="KW-0472">Membrane</keyword>
<reference evidence="8" key="1">
    <citation type="submission" date="2021-01" db="EMBL/GenBank/DDBJ databases">
        <authorList>
            <person name="Eckstrom K.M.E."/>
        </authorList>
    </citation>
    <scope>NUCLEOTIDE SEQUENCE</scope>
    <source>
        <strain evidence="8">UVCC 0001</strain>
    </source>
</reference>
<comment type="similarity">
    <text evidence="2">Belongs to the UbiA prenyltransferase family.</text>
</comment>
<evidence type="ECO:0000256" key="2">
    <source>
        <dbReference type="ARBA" id="ARBA00005985"/>
    </source>
</evidence>
<dbReference type="Proteomes" id="UP001255856">
    <property type="component" value="Unassembled WGS sequence"/>
</dbReference>
<evidence type="ECO:0000256" key="4">
    <source>
        <dbReference type="ARBA" id="ARBA00022692"/>
    </source>
</evidence>
<dbReference type="InterPro" id="IPR044878">
    <property type="entry name" value="UbiA_sf"/>
</dbReference>
<feature type="transmembrane region" description="Helical" evidence="7">
    <location>
        <begin position="111"/>
        <end position="130"/>
    </location>
</feature>
<dbReference type="GO" id="GO:0016020">
    <property type="term" value="C:membrane"/>
    <property type="evidence" value="ECO:0007669"/>
    <property type="project" value="UniProtKB-SubCell"/>
</dbReference>
<sequence>MKLSALQLPGAQSWPEWLRSLYKFSRPHTIYGTLTSICSLSALALRDSGAGPAAALRPRFLAAVASAALAALLANVSVVGYNQLTDVRIDRVNKPYLPLASREWRLRTGRTVSSVTGVLALALLGLAYSAPLPGLRWKRSPLLAATAIATVRGVAVQLGFFLHARMAGLGLGARVPPALCLAVGVFLVFAIVISLLKDVPDVAGDAGAGVRTAAVRLGPGPVFWGCLALLEGVHLLTAGAAASTGRIPAAAVQLAAGAWLARRRARRLE</sequence>
<dbReference type="GO" id="GO:0016765">
    <property type="term" value="F:transferase activity, transferring alkyl or aryl (other than methyl) groups"/>
    <property type="evidence" value="ECO:0007669"/>
    <property type="project" value="InterPro"/>
</dbReference>
<keyword evidence="3" id="KW-0808">Transferase</keyword>
<dbReference type="PANTHER" id="PTHR43009:SF7">
    <property type="entry name" value="HOMOGENTISATE GERANYLGERANYLTRANSFERASE, CHLOROPLASTIC"/>
    <property type="match status" value="1"/>
</dbReference>
<dbReference type="Pfam" id="PF01040">
    <property type="entry name" value="UbiA"/>
    <property type="match status" value="1"/>
</dbReference>
<keyword evidence="5 7" id="KW-1133">Transmembrane helix</keyword>
<dbReference type="Gene3D" id="1.10.357.140">
    <property type="entry name" value="UbiA prenyltransferase"/>
    <property type="match status" value="1"/>
</dbReference>
<proteinExistence type="inferred from homology"/>
<dbReference type="InterPro" id="IPR000537">
    <property type="entry name" value="UbiA_prenyltransferase"/>
</dbReference>
<evidence type="ECO:0000256" key="7">
    <source>
        <dbReference type="SAM" id="Phobius"/>
    </source>
</evidence>